<evidence type="ECO:0000313" key="2">
    <source>
        <dbReference type="EMBL" id="KCW63131.1"/>
    </source>
</evidence>
<dbReference type="InterPro" id="IPR004330">
    <property type="entry name" value="FAR1_DNA_bnd_dom"/>
</dbReference>
<sequence>MTFANEDEAYKTYNAYAISKGFGVRKGQKANNCKRILRTCTFFRNCEGHSPPISPHEQIDVYMTVKRTGCEACITFKIENGVWIVDKFKDVHNHPFIDDKQKHLI</sequence>
<dbReference type="PANTHER" id="PTHR46328:SF36">
    <property type="entry name" value="FAR1 DOMAIN-CONTAINING PROTEIN"/>
    <property type="match status" value="1"/>
</dbReference>
<dbReference type="STRING" id="71139.A0A059BB54"/>
<proteinExistence type="predicted"/>
<protein>
    <recommendedName>
        <fullName evidence="1">FAR1 domain-containing protein</fullName>
    </recommendedName>
</protein>
<dbReference type="Pfam" id="PF03101">
    <property type="entry name" value="FAR1"/>
    <property type="match status" value="1"/>
</dbReference>
<dbReference type="EMBL" id="KK198759">
    <property type="protein sequence ID" value="KCW63131.1"/>
    <property type="molecule type" value="Genomic_DNA"/>
</dbReference>
<dbReference type="Gramene" id="KCW63131">
    <property type="protein sequence ID" value="KCW63131"/>
    <property type="gene ID" value="EUGRSUZ_G00741"/>
</dbReference>
<reference evidence="2" key="1">
    <citation type="submission" date="2013-07" db="EMBL/GenBank/DDBJ databases">
        <title>The genome of Eucalyptus grandis.</title>
        <authorList>
            <person name="Schmutz J."/>
            <person name="Hayes R."/>
            <person name="Myburg A."/>
            <person name="Tuskan G."/>
            <person name="Grattapaglia D."/>
            <person name="Rokhsar D.S."/>
        </authorList>
    </citation>
    <scope>NUCLEOTIDE SEQUENCE</scope>
    <source>
        <tissue evidence="2">Leaf extractions</tissue>
    </source>
</reference>
<dbReference type="PANTHER" id="PTHR46328">
    <property type="entry name" value="FAR-RED IMPAIRED RESPONSIVE (FAR1) FAMILY PROTEIN-RELATED"/>
    <property type="match status" value="1"/>
</dbReference>
<gene>
    <name evidence="2" type="ORF">EUGRSUZ_G00741</name>
</gene>
<evidence type="ECO:0000259" key="1">
    <source>
        <dbReference type="Pfam" id="PF03101"/>
    </source>
</evidence>
<dbReference type="InParanoid" id="A0A059BB54"/>
<accession>A0A059BB54</accession>
<name>A0A059BB54_EUCGR</name>
<feature type="domain" description="FAR1" evidence="1">
    <location>
        <begin position="13"/>
        <end position="96"/>
    </location>
</feature>
<organism evidence="2">
    <name type="scientific">Eucalyptus grandis</name>
    <name type="common">Flooded gum</name>
    <dbReference type="NCBI Taxonomy" id="71139"/>
    <lineage>
        <taxon>Eukaryota</taxon>
        <taxon>Viridiplantae</taxon>
        <taxon>Streptophyta</taxon>
        <taxon>Embryophyta</taxon>
        <taxon>Tracheophyta</taxon>
        <taxon>Spermatophyta</taxon>
        <taxon>Magnoliopsida</taxon>
        <taxon>eudicotyledons</taxon>
        <taxon>Gunneridae</taxon>
        <taxon>Pentapetalae</taxon>
        <taxon>rosids</taxon>
        <taxon>malvids</taxon>
        <taxon>Myrtales</taxon>
        <taxon>Myrtaceae</taxon>
        <taxon>Myrtoideae</taxon>
        <taxon>Eucalypteae</taxon>
        <taxon>Eucalyptus</taxon>
    </lineage>
</organism>
<dbReference type="AlphaFoldDB" id="A0A059BB54"/>